<feature type="transmembrane region" description="Helical" evidence="4">
    <location>
        <begin position="210"/>
        <end position="228"/>
    </location>
</feature>
<dbReference type="GO" id="GO:0006355">
    <property type="term" value="P:regulation of DNA-templated transcription"/>
    <property type="evidence" value="ECO:0007669"/>
    <property type="project" value="InterPro"/>
</dbReference>
<dbReference type="PROSITE" id="PS00622">
    <property type="entry name" value="HTH_LUXR_1"/>
    <property type="match status" value="1"/>
</dbReference>
<keyword evidence="7" id="KW-1185">Reference proteome</keyword>
<dbReference type="Proteomes" id="UP000184050">
    <property type="component" value="Unassembled WGS sequence"/>
</dbReference>
<dbReference type="InterPro" id="IPR016032">
    <property type="entry name" value="Sig_transdc_resp-reg_C-effctor"/>
</dbReference>
<keyword evidence="1" id="KW-0805">Transcription regulation</keyword>
<gene>
    <name evidence="6" type="ORF">SAMN05444280_107133</name>
</gene>
<proteinExistence type="predicted"/>
<evidence type="ECO:0000256" key="2">
    <source>
        <dbReference type="ARBA" id="ARBA00023125"/>
    </source>
</evidence>
<dbReference type="InterPro" id="IPR036388">
    <property type="entry name" value="WH-like_DNA-bd_sf"/>
</dbReference>
<dbReference type="SMART" id="SM00421">
    <property type="entry name" value="HTH_LUXR"/>
    <property type="match status" value="1"/>
</dbReference>
<dbReference type="CDD" id="cd06170">
    <property type="entry name" value="LuxR_C_like"/>
    <property type="match status" value="1"/>
</dbReference>
<keyword evidence="4" id="KW-0472">Membrane</keyword>
<keyword evidence="4" id="KW-0812">Transmembrane</keyword>
<feature type="transmembrane region" description="Helical" evidence="4">
    <location>
        <begin position="187"/>
        <end position="204"/>
    </location>
</feature>
<feature type="transmembrane region" description="Helical" evidence="4">
    <location>
        <begin position="82"/>
        <end position="103"/>
    </location>
</feature>
<feature type="transmembrane region" description="Helical" evidence="4">
    <location>
        <begin position="42"/>
        <end position="62"/>
    </location>
</feature>
<dbReference type="AlphaFoldDB" id="A0A1M6EVH6"/>
<keyword evidence="2" id="KW-0238">DNA-binding</keyword>
<dbReference type="InterPro" id="IPR000792">
    <property type="entry name" value="Tscrpt_reg_LuxR_C"/>
</dbReference>
<evidence type="ECO:0000259" key="5">
    <source>
        <dbReference type="PROSITE" id="PS50043"/>
    </source>
</evidence>
<accession>A0A1M6EVH6</accession>
<dbReference type="PANTHER" id="PTHR44688">
    <property type="entry name" value="DNA-BINDING TRANSCRIPTIONAL ACTIVATOR DEVR_DOSR"/>
    <property type="match status" value="1"/>
</dbReference>
<feature type="transmembrane region" description="Helical" evidence="4">
    <location>
        <begin position="146"/>
        <end position="167"/>
    </location>
</feature>
<evidence type="ECO:0000313" key="7">
    <source>
        <dbReference type="Proteomes" id="UP000184050"/>
    </source>
</evidence>
<evidence type="ECO:0000256" key="1">
    <source>
        <dbReference type="ARBA" id="ARBA00023015"/>
    </source>
</evidence>
<feature type="transmembrane region" description="Helical" evidence="4">
    <location>
        <begin position="6"/>
        <end position="30"/>
    </location>
</feature>
<evidence type="ECO:0000256" key="4">
    <source>
        <dbReference type="SAM" id="Phobius"/>
    </source>
</evidence>
<keyword evidence="3" id="KW-0804">Transcription</keyword>
<evidence type="ECO:0000256" key="3">
    <source>
        <dbReference type="ARBA" id="ARBA00023163"/>
    </source>
</evidence>
<dbReference type="EMBL" id="FQZE01000007">
    <property type="protein sequence ID" value="SHI89349.1"/>
    <property type="molecule type" value="Genomic_DNA"/>
</dbReference>
<dbReference type="Gene3D" id="1.10.10.10">
    <property type="entry name" value="Winged helix-like DNA-binding domain superfamily/Winged helix DNA-binding domain"/>
    <property type="match status" value="1"/>
</dbReference>
<dbReference type="Pfam" id="PF00196">
    <property type="entry name" value="GerE"/>
    <property type="match status" value="1"/>
</dbReference>
<dbReference type="OrthoDB" id="9797341at2"/>
<reference evidence="6 7" key="1">
    <citation type="submission" date="2016-11" db="EMBL/GenBank/DDBJ databases">
        <authorList>
            <person name="Jaros S."/>
            <person name="Januszkiewicz K."/>
            <person name="Wedrychowicz H."/>
        </authorList>
    </citation>
    <scope>NUCLEOTIDE SEQUENCE [LARGE SCALE GENOMIC DNA]</scope>
    <source>
        <strain evidence="6 7">DSM 27063</strain>
    </source>
</reference>
<keyword evidence="4" id="KW-1133">Transmembrane helix</keyword>
<dbReference type="GO" id="GO:0003677">
    <property type="term" value="F:DNA binding"/>
    <property type="evidence" value="ECO:0007669"/>
    <property type="project" value="UniProtKB-KW"/>
</dbReference>
<dbReference type="PROSITE" id="PS50043">
    <property type="entry name" value="HTH_LUXR_2"/>
    <property type="match status" value="1"/>
</dbReference>
<evidence type="ECO:0000313" key="6">
    <source>
        <dbReference type="EMBL" id="SHI89349.1"/>
    </source>
</evidence>
<organism evidence="6 7">
    <name type="scientific">Tangfeifania diversioriginum</name>
    <dbReference type="NCBI Taxonomy" id="1168035"/>
    <lineage>
        <taxon>Bacteria</taxon>
        <taxon>Pseudomonadati</taxon>
        <taxon>Bacteroidota</taxon>
        <taxon>Bacteroidia</taxon>
        <taxon>Marinilabiliales</taxon>
        <taxon>Prolixibacteraceae</taxon>
        <taxon>Tangfeifania</taxon>
    </lineage>
</organism>
<feature type="transmembrane region" description="Helical" evidence="4">
    <location>
        <begin position="115"/>
        <end position="134"/>
    </location>
</feature>
<dbReference type="PRINTS" id="PR00038">
    <property type="entry name" value="HTHLUXR"/>
</dbReference>
<dbReference type="SUPFAM" id="SSF46894">
    <property type="entry name" value="C-terminal effector domain of the bipartite response regulators"/>
    <property type="match status" value="1"/>
</dbReference>
<dbReference type="STRING" id="1168035.SAMN05444280_107133"/>
<sequence>MFIEYFSYLATFIATTGLAVIGTLVSYQCFHRMKMPVLQILLYHQIFLFSFFLYGIWGNLAIREIITDIDLSAELTHKLAFYVPVLGTPFLIVSWYMLLKFGFNLNNYKIPKPVVYIYFIGFIGTLLLLTFAIQNNYIELPGEPDISIIWALAGFNFIVHAVLILPFVKPNKSANVPFPKKELQKTFFIYFSGVVLYTFLLVFFDAFGFVSTNLALLALFGASVVFPIRLKYLAHENANETKNIDFESFCSRYEISKREAEIVQEICTGKTNKAIAEKLFITLQTVKDHTHRIYTKTDVKSRVQLANLVRDKTGLNDF</sequence>
<protein>
    <submittedName>
        <fullName evidence="6">Regulatory protein, luxR family</fullName>
    </submittedName>
</protein>
<dbReference type="PANTHER" id="PTHR44688:SF16">
    <property type="entry name" value="DNA-BINDING TRANSCRIPTIONAL ACTIVATOR DEVR_DOSR"/>
    <property type="match status" value="1"/>
</dbReference>
<name>A0A1M6EVH6_9BACT</name>
<dbReference type="RefSeq" id="WP_073167486.1">
    <property type="nucleotide sequence ID" value="NZ_FQZE01000007.1"/>
</dbReference>
<feature type="domain" description="HTH luxR-type" evidence="5">
    <location>
        <begin position="248"/>
        <end position="313"/>
    </location>
</feature>